<dbReference type="RefSeq" id="WP_135188665.1">
    <property type="nucleotide sequence ID" value="NZ_SPUM01000031.1"/>
</dbReference>
<dbReference type="OrthoDB" id="9806665at2"/>
<accession>A0A4Y9T2W6</accession>
<dbReference type="PANTHER" id="PTHR33219:SF14">
    <property type="entry name" value="PROTEIN COFACTOR ASSEMBLY OF COMPLEX C SUBUNIT B CCB3, CHLOROPLASTIC-RELATED"/>
    <property type="match status" value="1"/>
</dbReference>
<feature type="transmembrane region" description="Helical" evidence="2">
    <location>
        <begin position="12"/>
        <end position="38"/>
    </location>
</feature>
<keyword evidence="4" id="KW-1185">Reference proteome</keyword>
<sequence length="188" mass="20738">MVTQRFFFRGDVVFGILQLIVNTVAGVLGGVLLLRFWMQAIRVRPPMSVGQFTYTLSDWLVKPIRRIIPGVGGFDWASLIGAFLVVLIANSIMYFGGASAELIVVGAVFRLLNWIIYGFIALLIIEAVFSWINPHAPLAPFVHALNDPLLRPIRRVIPPIGGIDLSVLVALILLQILQHILARAAAFI</sequence>
<name>A0A4Y9T2W6_9BURK</name>
<dbReference type="PANTHER" id="PTHR33219">
    <property type="entry name" value="YLMG HOMOLOG PROTEIN 2, CHLOROPLASTIC"/>
    <property type="match status" value="1"/>
</dbReference>
<comment type="similarity">
    <text evidence="1">Belongs to the YggT family.</text>
</comment>
<dbReference type="Proteomes" id="UP000297258">
    <property type="component" value="Unassembled WGS sequence"/>
</dbReference>
<protein>
    <submittedName>
        <fullName evidence="3">YggT family protein</fullName>
    </submittedName>
</protein>
<gene>
    <name evidence="3" type="ORF">E4O92_05080</name>
</gene>
<evidence type="ECO:0000256" key="1">
    <source>
        <dbReference type="ARBA" id="ARBA00010894"/>
    </source>
</evidence>
<dbReference type="GO" id="GO:0016020">
    <property type="term" value="C:membrane"/>
    <property type="evidence" value="ECO:0007669"/>
    <property type="project" value="InterPro"/>
</dbReference>
<dbReference type="AlphaFoldDB" id="A0A4Y9T2W6"/>
<dbReference type="InterPro" id="IPR003425">
    <property type="entry name" value="CCB3/YggT"/>
</dbReference>
<evidence type="ECO:0000313" key="3">
    <source>
        <dbReference type="EMBL" id="TFW34031.1"/>
    </source>
</evidence>
<keyword evidence="2" id="KW-1133">Transmembrane helix</keyword>
<reference evidence="3 4" key="1">
    <citation type="submission" date="2019-03" db="EMBL/GenBank/DDBJ databases">
        <title>Draft genome of Massilia hortus sp. nov., a novel bacterial species of the Oxalobacteraceae family.</title>
        <authorList>
            <person name="Peta V."/>
            <person name="Raths R."/>
            <person name="Bucking H."/>
        </authorList>
    </citation>
    <scope>NUCLEOTIDE SEQUENCE [LARGE SCALE GENOMIC DNA]</scope>
    <source>
        <strain evidence="3 4">ONC3</strain>
    </source>
</reference>
<keyword evidence="2" id="KW-0472">Membrane</keyword>
<proteinExistence type="inferred from homology"/>
<feature type="transmembrane region" description="Helical" evidence="2">
    <location>
        <begin position="76"/>
        <end position="95"/>
    </location>
</feature>
<dbReference type="Pfam" id="PF02325">
    <property type="entry name" value="CCB3_YggT"/>
    <property type="match status" value="2"/>
</dbReference>
<organism evidence="3 4">
    <name type="scientific">Massilia horti</name>
    <dbReference type="NCBI Taxonomy" id="2562153"/>
    <lineage>
        <taxon>Bacteria</taxon>
        <taxon>Pseudomonadati</taxon>
        <taxon>Pseudomonadota</taxon>
        <taxon>Betaproteobacteria</taxon>
        <taxon>Burkholderiales</taxon>
        <taxon>Oxalobacteraceae</taxon>
        <taxon>Telluria group</taxon>
        <taxon>Massilia</taxon>
    </lineage>
</organism>
<comment type="caution">
    <text evidence="3">The sequence shown here is derived from an EMBL/GenBank/DDBJ whole genome shotgun (WGS) entry which is preliminary data.</text>
</comment>
<feature type="transmembrane region" description="Helical" evidence="2">
    <location>
        <begin position="107"/>
        <end position="132"/>
    </location>
</feature>
<evidence type="ECO:0000313" key="4">
    <source>
        <dbReference type="Proteomes" id="UP000297258"/>
    </source>
</evidence>
<keyword evidence="2" id="KW-0812">Transmembrane</keyword>
<feature type="transmembrane region" description="Helical" evidence="2">
    <location>
        <begin position="156"/>
        <end position="177"/>
    </location>
</feature>
<dbReference type="EMBL" id="SPUM01000031">
    <property type="protein sequence ID" value="TFW34031.1"/>
    <property type="molecule type" value="Genomic_DNA"/>
</dbReference>
<evidence type="ECO:0000256" key="2">
    <source>
        <dbReference type="SAM" id="Phobius"/>
    </source>
</evidence>